<name>A0A0A9XF01_LYGHE</name>
<feature type="non-terminal residue" evidence="1">
    <location>
        <position position="1"/>
    </location>
</feature>
<feature type="non-terminal residue" evidence="1">
    <location>
        <position position="142"/>
    </location>
</feature>
<reference evidence="1" key="2">
    <citation type="submission" date="2014-07" db="EMBL/GenBank/DDBJ databases">
        <authorList>
            <person name="Hull J."/>
        </authorList>
    </citation>
    <scope>NUCLEOTIDE SEQUENCE</scope>
</reference>
<proteinExistence type="predicted"/>
<dbReference type="PANTHER" id="PTHR22955">
    <property type="entry name" value="RETROTRANSPOSON"/>
    <property type="match status" value="1"/>
</dbReference>
<reference evidence="1" key="1">
    <citation type="journal article" date="2014" name="PLoS ONE">
        <title>Transcriptome-Based Identification of ABC Transporters in the Western Tarnished Plant Bug Lygus hesperus.</title>
        <authorList>
            <person name="Hull J.J."/>
            <person name="Chaney K."/>
            <person name="Geib S.M."/>
            <person name="Fabrick J.A."/>
            <person name="Brent C.S."/>
            <person name="Walsh D."/>
            <person name="Lavine L.C."/>
        </authorList>
    </citation>
    <scope>NUCLEOTIDE SEQUENCE</scope>
</reference>
<dbReference type="PANTHER" id="PTHR22955:SF77">
    <property type="entry name" value="ASPARTIC PUTATIVE DOMAIN-CONTAINING PROTEIN-RELATED"/>
    <property type="match status" value="1"/>
</dbReference>
<dbReference type="AlphaFoldDB" id="A0A0A9XF01"/>
<gene>
    <name evidence="1" type="primary">54_0</name>
    <name evidence="1" type="ORF">CM83_104523</name>
</gene>
<accession>A0A0A9XF01</accession>
<dbReference type="EMBL" id="GBHO01027969">
    <property type="protein sequence ID" value="JAG15635.1"/>
    <property type="molecule type" value="Transcribed_RNA"/>
</dbReference>
<evidence type="ECO:0000313" key="1">
    <source>
        <dbReference type="EMBL" id="JAG15635.1"/>
    </source>
</evidence>
<sequence>LAWIRSPPHKLKTYVSNRVVQIIEHSQPRQWAHIRSEENPSDFATRGLTAETLVNSEMWWNGPQFAYQPLCSWSFPDPSTEDENVTREFKILETQTLHVATQDTPFLITMMEKFSKLSSLQHAIAHLLRYIRNFKSRKNNGI</sequence>
<protein>
    <submittedName>
        <fullName evidence="1">Portal protein 54</fullName>
    </submittedName>
</protein>
<organism evidence="1">
    <name type="scientific">Lygus hesperus</name>
    <name type="common">Western plant bug</name>
    <dbReference type="NCBI Taxonomy" id="30085"/>
    <lineage>
        <taxon>Eukaryota</taxon>
        <taxon>Metazoa</taxon>
        <taxon>Ecdysozoa</taxon>
        <taxon>Arthropoda</taxon>
        <taxon>Hexapoda</taxon>
        <taxon>Insecta</taxon>
        <taxon>Pterygota</taxon>
        <taxon>Neoptera</taxon>
        <taxon>Paraneoptera</taxon>
        <taxon>Hemiptera</taxon>
        <taxon>Heteroptera</taxon>
        <taxon>Panheteroptera</taxon>
        <taxon>Cimicomorpha</taxon>
        <taxon>Miridae</taxon>
        <taxon>Mirini</taxon>
        <taxon>Lygus</taxon>
    </lineage>
</organism>